<dbReference type="FunFam" id="3.40.1050.10:FF:000001">
    <property type="entry name" value="Carbonic anhydrase"/>
    <property type="match status" value="1"/>
</dbReference>
<comment type="function">
    <text evidence="7">Reversible hydration of carbon dioxide.</text>
</comment>
<dbReference type="CDD" id="cd00883">
    <property type="entry name" value="beta_CA_cladeA"/>
    <property type="match status" value="1"/>
</dbReference>
<dbReference type="PATRIC" id="fig|517011.3.peg.998"/>
<dbReference type="GO" id="GO:0008270">
    <property type="term" value="F:zinc ion binding"/>
    <property type="evidence" value="ECO:0007669"/>
    <property type="project" value="UniProtKB-UniRule"/>
</dbReference>
<comment type="catalytic activity">
    <reaction evidence="5 7">
        <text>hydrogencarbonate + H(+) = CO2 + H2O</text>
        <dbReference type="Rhea" id="RHEA:10748"/>
        <dbReference type="ChEBI" id="CHEBI:15377"/>
        <dbReference type="ChEBI" id="CHEBI:15378"/>
        <dbReference type="ChEBI" id="CHEBI:16526"/>
        <dbReference type="ChEBI" id="CHEBI:17544"/>
        <dbReference type="EC" id="4.2.1.1"/>
    </reaction>
</comment>
<sequence>MKDVFKLLQNNRDWADRIQQEDPEFFHRLSTQQHPEYLWIGCSDSRVPANQIIGMAPGEVFVHRNVANVVAHTDLNCLSVIQYAVDQLKVKHILIVGHYGCGGVHASLNNVRVGLADNWLRHVGDVAQKHAAILDAIDDPELRHARLCELNVIEQVANACQSTIVRDAWARGQKLTVHGWVYSLRDGRVREMGIDVDSPEALQPGYEKALSFVPRKGKRD</sequence>
<evidence type="ECO:0000256" key="6">
    <source>
        <dbReference type="PIRSR" id="PIRSR601765-1"/>
    </source>
</evidence>
<dbReference type="NCBIfam" id="NF007756">
    <property type="entry name" value="PRK10437.1"/>
    <property type="match status" value="1"/>
</dbReference>
<evidence type="ECO:0000256" key="5">
    <source>
        <dbReference type="ARBA" id="ARBA00048348"/>
    </source>
</evidence>
<evidence type="ECO:0000256" key="3">
    <source>
        <dbReference type="ARBA" id="ARBA00022833"/>
    </source>
</evidence>
<dbReference type="PROSITE" id="PS00705">
    <property type="entry name" value="PROK_CO2_ANHYDRASE_2"/>
    <property type="match status" value="1"/>
</dbReference>
<dbReference type="EMBL" id="LDJK01000022">
    <property type="protein sequence ID" value="KRG74608.1"/>
    <property type="molecule type" value="Genomic_DNA"/>
</dbReference>
<dbReference type="InterPro" id="IPR001765">
    <property type="entry name" value="Carbonic_anhydrase"/>
</dbReference>
<dbReference type="SMART" id="SM00947">
    <property type="entry name" value="Pro_CA"/>
    <property type="match status" value="1"/>
</dbReference>
<dbReference type="GO" id="GO:0015976">
    <property type="term" value="P:carbon utilization"/>
    <property type="evidence" value="ECO:0007669"/>
    <property type="project" value="InterPro"/>
</dbReference>
<dbReference type="Gene3D" id="3.40.1050.10">
    <property type="entry name" value="Carbonic anhydrase"/>
    <property type="match status" value="1"/>
</dbReference>
<dbReference type="PANTHER" id="PTHR11002:SF76">
    <property type="entry name" value="CARBONIC ANHYDRASE"/>
    <property type="match status" value="1"/>
</dbReference>
<feature type="binding site" evidence="6">
    <location>
        <position position="42"/>
    </location>
    <ligand>
        <name>Zn(2+)</name>
        <dbReference type="ChEBI" id="CHEBI:29105"/>
    </ligand>
</feature>
<dbReference type="Proteomes" id="UP000051386">
    <property type="component" value="Unassembled WGS sequence"/>
</dbReference>
<proteinExistence type="inferred from homology"/>
<keyword evidence="2 6" id="KW-0479">Metal-binding</keyword>
<organism evidence="8 9">
    <name type="scientific">Stenotrophomonas chelatiphaga</name>
    <dbReference type="NCBI Taxonomy" id="517011"/>
    <lineage>
        <taxon>Bacteria</taxon>
        <taxon>Pseudomonadati</taxon>
        <taxon>Pseudomonadota</taxon>
        <taxon>Gammaproteobacteria</taxon>
        <taxon>Lysobacterales</taxon>
        <taxon>Lysobacteraceae</taxon>
        <taxon>Stenotrophomonas</taxon>
    </lineage>
</organism>
<feature type="binding site" evidence="6">
    <location>
        <position position="101"/>
    </location>
    <ligand>
        <name>Zn(2+)</name>
        <dbReference type="ChEBI" id="CHEBI:29105"/>
    </ligand>
</feature>
<dbReference type="PANTHER" id="PTHR11002">
    <property type="entry name" value="CARBONIC ANHYDRASE"/>
    <property type="match status" value="1"/>
</dbReference>
<keyword evidence="9" id="KW-1185">Reference proteome</keyword>
<dbReference type="SUPFAM" id="SSF53056">
    <property type="entry name" value="beta-carbonic anhydrase, cab"/>
    <property type="match status" value="1"/>
</dbReference>
<keyword evidence="3 6" id="KW-0862">Zinc</keyword>
<evidence type="ECO:0000313" key="8">
    <source>
        <dbReference type="EMBL" id="KRG74608.1"/>
    </source>
</evidence>
<keyword evidence="4 7" id="KW-0456">Lyase</keyword>
<feature type="binding site" evidence="6">
    <location>
        <position position="98"/>
    </location>
    <ligand>
        <name>Zn(2+)</name>
        <dbReference type="ChEBI" id="CHEBI:29105"/>
    </ligand>
</feature>
<comment type="cofactor">
    <cofactor evidence="6">
        <name>Zn(2+)</name>
        <dbReference type="ChEBI" id="CHEBI:29105"/>
    </cofactor>
    <text evidence="6">Binds 1 zinc ion per subunit.</text>
</comment>
<accession>A0A0R0CZW9</accession>
<evidence type="ECO:0000256" key="7">
    <source>
        <dbReference type="RuleBase" id="RU003956"/>
    </source>
</evidence>
<dbReference type="InterPro" id="IPR036874">
    <property type="entry name" value="Carbonic_anhydrase_sf"/>
</dbReference>
<evidence type="ECO:0000256" key="4">
    <source>
        <dbReference type="ARBA" id="ARBA00023239"/>
    </source>
</evidence>
<reference evidence="8 9" key="1">
    <citation type="submission" date="2015-05" db="EMBL/GenBank/DDBJ databases">
        <title>Genome sequencing and analysis of members of genus Stenotrophomonas.</title>
        <authorList>
            <person name="Patil P.P."/>
            <person name="Midha S."/>
            <person name="Patil P.B."/>
        </authorList>
    </citation>
    <scope>NUCLEOTIDE SEQUENCE [LARGE SCALE GENOMIC DNA]</scope>
    <source>
        <strain evidence="8 9">DSM 21508</strain>
    </source>
</reference>
<dbReference type="EC" id="4.2.1.1" evidence="7"/>
<protein>
    <recommendedName>
        <fullName evidence="7">Carbonic anhydrase</fullName>
        <ecNumber evidence="7">4.2.1.1</ecNumber>
    </recommendedName>
    <alternativeName>
        <fullName evidence="7">Carbonate dehydratase</fullName>
    </alternativeName>
</protein>
<dbReference type="AlphaFoldDB" id="A0A0R0CZW9"/>
<dbReference type="Pfam" id="PF00484">
    <property type="entry name" value="Pro_CA"/>
    <property type="match status" value="1"/>
</dbReference>
<dbReference type="RefSeq" id="WP_057507929.1">
    <property type="nucleotide sequence ID" value="NZ_DAMBRS010000001.1"/>
</dbReference>
<evidence type="ECO:0000256" key="1">
    <source>
        <dbReference type="ARBA" id="ARBA00006217"/>
    </source>
</evidence>
<feature type="binding site" evidence="6">
    <location>
        <position position="44"/>
    </location>
    <ligand>
        <name>Zn(2+)</name>
        <dbReference type="ChEBI" id="CHEBI:29105"/>
    </ligand>
</feature>
<comment type="caution">
    <text evidence="8">The sequence shown here is derived from an EMBL/GenBank/DDBJ whole genome shotgun (WGS) entry which is preliminary data.</text>
</comment>
<dbReference type="InterPro" id="IPR015892">
    <property type="entry name" value="Carbonic_anhydrase_CS"/>
</dbReference>
<evidence type="ECO:0000313" key="9">
    <source>
        <dbReference type="Proteomes" id="UP000051386"/>
    </source>
</evidence>
<comment type="similarity">
    <text evidence="1 7">Belongs to the beta-class carbonic anhydrase family.</text>
</comment>
<name>A0A0R0CZW9_9GAMM</name>
<gene>
    <name evidence="8" type="ORF">ABB28_06885</name>
</gene>
<dbReference type="PROSITE" id="PS00704">
    <property type="entry name" value="PROK_CO2_ANHYDRASE_1"/>
    <property type="match status" value="1"/>
</dbReference>
<dbReference type="GO" id="GO:0004089">
    <property type="term" value="F:carbonate dehydratase activity"/>
    <property type="evidence" value="ECO:0007669"/>
    <property type="project" value="UniProtKB-UniRule"/>
</dbReference>
<evidence type="ECO:0000256" key="2">
    <source>
        <dbReference type="ARBA" id="ARBA00022723"/>
    </source>
</evidence>